<dbReference type="GO" id="GO:0019478">
    <property type="term" value="P:D-amino acid catabolic process"/>
    <property type="evidence" value="ECO:0007669"/>
    <property type="project" value="UniProtKB-UniRule"/>
</dbReference>
<dbReference type="PANTHER" id="PTHR10472">
    <property type="entry name" value="D-TYROSYL-TRNA TYR DEACYLASE"/>
    <property type="match status" value="1"/>
</dbReference>
<dbReference type="Gene3D" id="3.50.80.10">
    <property type="entry name" value="D-tyrosyl-tRNA(Tyr) deacylase"/>
    <property type="match status" value="1"/>
</dbReference>
<organism evidence="3 4">
    <name type="scientific">Alteribacillus bidgolensis</name>
    <dbReference type="NCBI Taxonomy" id="930129"/>
    <lineage>
        <taxon>Bacteria</taxon>
        <taxon>Bacillati</taxon>
        <taxon>Bacillota</taxon>
        <taxon>Bacilli</taxon>
        <taxon>Bacillales</taxon>
        <taxon>Bacillaceae</taxon>
        <taxon>Alteribacillus</taxon>
    </lineage>
</organism>
<dbReference type="NCBIfam" id="TIGR00256">
    <property type="entry name" value="D-aminoacyl-tRNA deacylase"/>
    <property type="match status" value="1"/>
</dbReference>
<sequence>MKVVVQRSQNGECVVEGEITGSIDHGIVALVGFTHDDTEQDLKWMADKLIHLRIFEDETGKMNKGLMDTNGKILSISQFTLYGDCKKGRRPNFMEAAKPEKAEALYNQFNKIIKEKGVEVETGKFGAMMNITLTNDGPVTLILESTPKK</sequence>
<comment type="similarity">
    <text evidence="1 2">Belongs to the DTD family.</text>
</comment>
<dbReference type="EC" id="3.1.1.96" evidence="2"/>
<gene>
    <name evidence="2" type="primary">dtd</name>
    <name evidence="3" type="ORF">SAMN05216352_111144</name>
</gene>
<comment type="domain">
    <text evidence="2">A Gly-cisPro motif from one monomer fits into the active site of the other monomer to allow specific chiral rejection of L-amino acids.</text>
</comment>
<keyword evidence="2" id="KW-0963">Cytoplasm</keyword>
<dbReference type="GO" id="GO:0005737">
    <property type="term" value="C:cytoplasm"/>
    <property type="evidence" value="ECO:0007669"/>
    <property type="project" value="UniProtKB-SubCell"/>
</dbReference>
<evidence type="ECO:0000313" key="3">
    <source>
        <dbReference type="EMBL" id="SDI76380.1"/>
    </source>
</evidence>
<keyword evidence="2" id="KW-0378">Hydrolase</keyword>
<dbReference type="InterPro" id="IPR003732">
    <property type="entry name" value="Daa-tRNA_deacyls_DTD"/>
</dbReference>
<dbReference type="GO" id="GO:0051500">
    <property type="term" value="F:D-tyrosyl-tRNA(Tyr) deacylase activity"/>
    <property type="evidence" value="ECO:0007669"/>
    <property type="project" value="TreeGrafter"/>
</dbReference>
<comment type="catalytic activity">
    <reaction evidence="2">
        <text>a D-aminoacyl-tRNA + H2O = a tRNA + a D-alpha-amino acid + H(+)</text>
        <dbReference type="Rhea" id="RHEA:13953"/>
        <dbReference type="Rhea" id="RHEA-COMP:10123"/>
        <dbReference type="Rhea" id="RHEA-COMP:10124"/>
        <dbReference type="ChEBI" id="CHEBI:15377"/>
        <dbReference type="ChEBI" id="CHEBI:15378"/>
        <dbReference type="ChEBI" id="CHEBI:59871"/>
        <dbReference type="ChEBI" id="CHEBI:78442"/>
        <dbReference type="ChEBI" id="CHEBI:79333"/>
        <dbReference type="EC" id="3.1.1.96"/>
    </reaction>
</comment>
<dbReference type="InterPro" id="IPR023509">
    <property type="entry name" value="DTD-like_sf"/>
</dbReference>
<evidence type="ECO:0000256" key="1">
    <source>
        <dbReference type="ARBA" id="ARBA00009673"/>
    </source>
</evidence>
<dbReference type="OrthoDB" id="9801395at2"/>
<dbReference type="HAMAP" id="MF_00518">
    <property type="entry name" value="Deacylase_Dtd"/>
    <property type="match status" value="1"/>
</dbReference>
<evidence type="ECO:0000256" key="2">
    <source>
        <dbReference type="HAMAP-Rule" id="MF_00518"/>
    </source>
</evidence>
<dbReference type="EMBL" id="FNDU01000011">
    <property type="protein sequence ID" value="SDI76380.1"/>
    <property type="molecule type" value="Genomic_DNA"/>
</dbReference>
<dbReference type="SUPFAM" id="SSF69500">
    <property type="entry name" value="DTD-like"/>
    <property type="match status" value="1"/>
</dbReference>
<keyword evidence="2" id="KW-0694">RNA-binding</keyword>
<dbReference type="EC" id="3.1.1.-" evidence="2"/>
<keyword evidence="2" id="KW-0820">tRNA-binding</keyword>
<keyword evidence="4" id="KW-1185">Reference proteome</keyword>
<reference evidence="3 4" key="1">
    <citation type="submission" date="2016-10" db="EMBL/GenBank/DDBJ databases">
        <authorList>
            <person name="de Groot N.N."/>
        </authorList>
    </citation>
    <scope>NUCLEOTIDE SEQUENCE [LARGE SCALE GENOMIC DNA]</scope>
    <source>
        <strain evidence="4">P4B,CCM 7963,CECT 7998,DSM 25260,IBRC-M 10614,KCTC 13821</strain>
    </source>
</reference>
<dbReference type="CDD" id="cd00563">
    <property type="entry name" value="Dtyr_deacylase"/>
    <property type="match status" value="1"/>
</dbReference>
<proteinExistence type="inferred from homology"/>
<comment type="subcellular location">
    <subcellularLocation>
        <location evidence="2">Cytoplasm</location>
    </subcellularLocation>
</comment>
<comment type="function">
    <text evidence="2">An aminoacyl-tRNA editing enzyme that deacylates mischarged D-aminoacyl-tRNAs. Also deacylates mischarged glycyl-tRNA(Ala), protecting cells against glycine mischarging by AlaRS. Acts via tRNA-based rather than protein-based catalysis; rejects L-amino acids rather than detecting D-amino acids in the active site. By recycling D-aminoacyl-tRNA to D-amino acids and free tRNA molecules, this enzyme counteracts the toxicity associated with the formation of D-aminoacyl-tRNA entities in vivo and helps enforce protein L-homochirality.</text>
</comment>
<dbReference type="FunFam" id="3.50.80.10:FF:000001">
    <property type="entry name" value="D-aminoacyl-tRNA deacylase"/>
    <property type="match status" value="1"/>
</dbReference>
<name>A0A1G8NA09_9BACI</name>
<comment type="catalytic activity">
    <reaction evidence="2">
        <text>glycyl-tRNA(Ala) + H2O = tRNA(Ala) + glycine + H(+)</text>
        <dbReference type="Rhea" id="RHEA:53744"/>
        <dbReference type="Rhea" id="RHEA-COMP:9657"/>
        <dbReference type="Rhea" id="RHEA-COMP:13640"/>
        <dbReference type="ChEBI" id="CHEBI:15377"/>
        <dbReference type="ChEBI" id="CHEBI:15378"/>
        <dbReference type="ChEBI" id="CHEBI:57305"/>
        <dbReference type="ChEBI" id="CHEBI:78442"/>
        <dbReference type="ChEBI" id="CHEBI:78522"/>
    </reaction>
</comment>
<dbReference type="PANTHER" id="PTHR10472:SF5">
    <property type="entry name" value="D-AMINOACYL-TRNA DEACYLASE 1"/>
    <property type="match status" value="1"/>
</dbReference>
<dbReference type="RefSeq" id="WP_091586969.1">
    <property type="nucleotide sequence ID" value="NZ_FNDU01000011.1"/>
</dbReference>
<dbReference type="GO" id="GO:0043908">
    <property type="term" value="F:Ser(Gly)-tRNA(Ala) hydrolase activity"/>
    <property type="evidence" value="ECO:0007669"/>
    <property type="project" value="UniProtKB-UniRule"/>
</dbReference>
<dbReference type="GO" id="GO:0000049">
    <property type="term" value="F:tRNA binding"/>
    <property type="evidence" value="ECO:0007669"/>
    <property type="project" value="UniProtKB-UniRule"/>
</dbReference>
<dbReference type="STRING" id="930129.SAMN05216352_111144"/>
<comment type="subunit">
    <text evidence="2">Homodimer.</text>
</comment>
<feature type="short sequence motif" description="Gly-cisPro motif, important for rejection of L-amino acids" evidence="2">
    <location>
        <begin position="137"/>
        <end position="138"/>
    </location>
</feature>
<evidence type="ECO:0000313" key="4">
    <source>
        <dbReference type="Proteomes" id="UP000199017"/>
    </source>
</evidence>
<protein>
    <recommendedName>
        <fullName evidence="2">D-aminoacyl-tRNA deacylase</fullName>
        <shortName evidence="2">DTD</shortName>
        <ecNumber evidence="2">3.1.1.96</ecNumber>
    </recommendedName>
    <alternativeName>
        <fullName evidence="2">Gly-tRNA(Ala) deacylase</fullName>
        <ecNumber evidence="2">3.1.1.-</ecNumber>
    </alternativeName>
</protein>
<dbReference type="AlphaFoldDB" id="A0A1G8NA09"/>
<dbReference type="GO" id="GO:0106026">
    <property type="term" value="F:Gly-tRNA(Ala) deacylase activity"/>
    <property type="evidence" value="ECO:0007669"/>
    <property type="project" value="UniProtKB-UniRule"/>
</dbReference>
<accession>A0A1G8NA09</accession>
<dbReference type="Proteomes" id="UP000199017">
    <property type="component" value="Unassembled WGS sequence"/>
</dbReference>
<dbReference type="Pfam" id="PF02580">
    <property type="entry name" value="Tyr_Deacylase"/>
    <property type="match status" value="1"/>
</dbReference>